<dbReference type="Pfam" id="PF00400">
    <property type="entry name" value="WD40"/>
    <property type="match status" value="3"/>
</dbReference>
<dbReference type="InterPro" id="IPR010730">
    <property type="entry name" value="HET"/>
</dbReference>
<dbReference type="SMART" id="SM00320">
    <property type="entry name" value="WD40"/>
    <property type="match status" value="3"/>
</dbReference>
<dbReference type="EMBL" id="ML994610">
    <property type="protein sequence ID" value="KAF2195561.1"/>
    <property type="molecule type" value="Genomic_DNA"/>
</dbReference>
<feature type="domain" description="Heterokaryon incompatibility" evidence="5">
    <location>
        <begin position="25"/>
        <end position="123"/>
    </location>
</feature>
<dbReference type="InterPro" id="IPR001680">
    <property type="entry name" value="WD40_rpt"/>
</dbReference>
<feature type="repeat" description="WD" evidence="3">
    <location>
        <begin position="907"/>
        <end position="948"/>
    </location>
</feature>
<dbReference type="PROSITE" id="PS50294">
    <property type="entry name" value="WD_REPEATS_REGION"/>
    <property type="match status" value="3"/>
</dbReference>
<gene>
    <name evidence="7" type="ORF">K469DRAFT_616319</name>
</gene>
<protein>
    <submittedName>
        <fullName evidence="7">Uncharacterized protein</fullName>
    </submittedName>
</protein>
<accession>A0A6A6EWC8</accession>
<reference evidence="7" key="1">
    <citation type="journal article" date="2020" name="Stud. Mycol.">
        <title>101 Dothideomycetes genomes: a test case for predicting lifestyles and emergence of pathogens.</title>
        <authorList>
            <person name="Haridas S."/>
            <person name="Albert R."/>
            <person name="Binder M."/>
            <person name="Bloem J."/>
            <person name="Labutti K."/>
            <person name="Salamov A."/>
            <person name="Andreopoulos B."/>
            <person name="Baker S."/>
            <person name="Barry K."/>
            <person name="Bills G."/>
            <person name="Bluhm B."/>
            <person name="Cannon C."/>
            <person name="Castanera R."/>
            <person name="Culley D."/>
            <person name="Daum C."/>
            <person name="Ezra D."/>
            <person name="Gonzalez J."/>
            <person name="Henrissat B."/>
            <person name="Kuo A."/>
            <person name="Liang C."/>
            <person name="Lipzen A."/>
            <person name="Lutzoni F."/>
            <person name="Magnuson J."/>
            <person name="Mondo S."/>
            <person name="Nolan M."/>
            <person name="Ohm R."/>
            <person name="Pangilinan J."/>
            <person name="Park H.-J."/>
            <person name="Ramirez L."/>
            <person name="Alfaro M."/>
            <person name="Sun H."/>
            <person name="Tritt A."/>
            <person name="Yoshinaga Y."/>
            <person name="Zwiers L.-H."/>
            <person name="Turgeon B."/>
            <person name="Goodwin S."/>
            <person name="Spatafora J."/>
            <person name="Crous P."/>
            <person name="Grigoriev I."/>
        </authorList>
    </citation>
    <scope>NUCLEOTIDE SEQUENCE</scope>
    <source>
        <strain evidence="7">CBS 207.26</strain>
    </source>
</reference>
<dbReference type="PROSITE" id="PS50082">
    <property type="entry name" value="WD_REPEATS_2"/>
    <property type="match status" value="3"/>
</dbReference>
<feature type="region of interest" description="Disordered" evidence="4">
    <location>
        <begin position="550"/>
        <end position="570"/>
    </location>
</feature>
<proteinExistence type="predicted"/>
<name>A0A6A6EWC8_9PEZI</name>
<dbReference type="CDD" id="cd00200">
    <property type="entry name" value="WD40"/>
    <property type="match status" value="1"/>
</dbReference>
<organism evidence="7 8">
    <name type="scientific">Zopfia rhizophila CBS 207.26</name>
    <dbReference type="NCBI Taxonomy" id="1314779"/>
    <lineage>
        <taxon>Eukaryota</taxon>
        <taxon>Fungi</taxon>
        <taxon>Dikarya</taxon>
        <taxon>Ascomycota</taxon>
        <taxon>Pezizomycotina</taxon>
        <taxon>Dothideomycetes</taxon>
        <taxon>Dothideomycetes incertae sedis</taxon>
        <taxon>Zopfiaceae</taxon>
        <taxon>Zopfia</taxon>
    </lineage>
</organism>
<feature type="repeat" description="WD" evidence="3">
    <location>
        <begin position="865"/>
        <end position="906"/>
    </location>
</feature>
<dbReference type="InterPro" id="IPR056884">
    <property type="entry name" value="NPHP3-like_N"/>
</dbReference>
<evidence type="ECO:0000259" key="5">
    <source>
        <dbReference type="Pfam" id="PF06985"/>
    </source>
</evidence>
<dbReference type="Pfam" id="PF06985">
    <property type="entry name" value="HET"/>
    <property type="match status" value="1"/>
</dbReference>
<feature type="repeat" description="WD" evidence="3">
    <location>
        <begin position="949"/>
        <end position="990"/>
    </location>
</feature>
<dbReference type="InterPro" id="IPR036322">
    <property type="entry name" value="WD40_repeat_dom_sf"/>
</dbReference>
<evidence type="ECO:0000256" key="4">
    <source>
        <dbReference type="SAM" id="MobiDB-lite"/>
    </source>
</evidence>
<dbReference type="Pfam" id="PF24883">
    <property type="entry name" value="NPHP3_N"/>
    <property type="match status" value="1"/>
</dbReference>
<evidence type="ECO:0000256" key="3">
    <source>
        <dbReference type="PROSITE-ProRule" id="PRU00221"/>
    </source>
</evidence>
<feature type="domain" description="Nephrocystin 3-like N-terminal" evidence="6">
    <location>
        <begin position="290"/>
        <end position="449"/>
    </location>
</feature>
<dbReference type="PANTHER" id="PTHR10622:SF11">
    <property type="entry name" value="HET-DOMAIN-CONTAINING PROTEIN"/>
    <property type="match status" value="1"/>
</dbReference>
<dbReference type="InterPro" id="IPR020472">
    <property type="entry name" value="WD40_PAC1"/>
</dbReference>
<dbReference type="PROSITE" id="PS00678">
    <property type="entry name" value="WD_REPEATS_1"/>
    <property type="match status" value="1"/>
</dbReference>
<dbReference type="SUPFAM" id="SSF52540">
    <property type="entry name" value="P-loop containing nucleoside triphosphate hydrolases"/>
    <property type="match status" value="1"/>
</dbReference>
<evidence type="ECO:0000256" key="1">
    <source>
        <dbReference type="ARBA" id="ARBA00022574"/>
    </source>
</evidence>
<dbReference type="SUPFAM" id="SSF50978">
    <property type="entry name" value="WD40 repeat-like"/>
    <property type="match status" value="1"/>
</dbReference>
<dbReference type="PRINTS" id="PR00320">
    <property type="entry name" value="GPROTEINBRPT"/>
</dbReference>
<keyword evidence="2" id="KW-0677">Repeat</keyword>
<feature type="compositionally biased region" description="Low complexity" evidence="4">
    <location>
        <begin position="550"/>
        <end position="559"/>
    </location>
</feature>
<sequence>MRLLKLKKHGEFSLTKDLIDNIPPYAVLSHTWGEDDEEVTFKDLVEGSGNSKAGYRKIQFCGEQAARDGLQYFWVDTCCINKSNNTELSEAINSMFRWYYKAAKCYVYLSDVSANNYNQIDQSFQCTWEQAFRKSRWFTRGWTLQELIAPLSAEFFSLDGKQLGCKKSLERQLHEITGIPLQALQGSSLSDFSLEERMSWARKRETKREEDGAYCLLGIFDIHMPLIYGEGKKNAIIRLREEIDRRSKIRVDADSPIKRLPYAEDAPFNSYKTQHEPTCIPDTRVDLLHEIYNWADGQDERCIFWLNGLAGTGKSTIGRTVARKYFEQDRLGASFFFSRGGGDVSHAAKFATSIAVQLANSIPTLHRYICDAITERSDIASQSLRDQWHQLVLRPLSKLDGNDCQSLYVLVVDALDECYDDNNIQIIVQLLAETRSLEMVRLRVFLTSRPEIPIRYGFCQITDVEHQDFVLHNISPAIVDHDISIFLEYSLQVIRRECYLAVDWPGKQDIRRLAEKANGLFIWAATACRFIREGRKFATHRLSIILNDNSSTDDSSNDSSTDDSFLDDSTRAPEEQLSKIYVTVLKNAVGRYRGPERNKFRKLLRATAGVIILLFSPLSTFSLAGLLHVQGDDVLQMLDDLHSILDIPENRARPIRLHHPSFRDFLLSKERCGDSKFWVDKKQAHQKLADNCIRLMSNTLKQDICGVGAPGTFATGIDSNRVQQCLPPEVQYACLYWIQHLKKSGAQLCDNNQVHQFLRVHLLHWLEALSWMRKVPEGIHAINSLELIALTSDCPSLYAFIHDIKRFALYSRLAIEQAPLQVYCNALVFAPVMSKVKKQFIDQVPRWMKRLPKVKNDWGALLQTLEGHSDSVSAVAFSPDGKMLASASSDKTVKLWDAGTGAVLQTLNSHSGWVTAVAFSLDGKVLASASSDETVKLWDAGTGAVLQTLNGHSGWVTAVAFSSDGKVLTSASDDETVKLWDASSGAVLQTLEVGATFQTLSFCKDSSEDGTSLQTDRGVLHTTALPSSHNLSQFSPSHGIFVKEQWVCLDLEGILLLPSEYRPSCTAVCGSVIALGHSSGRLSILEFAF</sequence>
<dbReference type="PANTHER" id="PTHR10622">
    <property type="entry name" value="HET DOMAIN-CONTAINING PROTEIN"/>
    <property type="match status" value="1"/>
</dbReference>
<evidence type="ECO:0000313" key="8">
    <source>
        <dbReference type="Proteomes" id="UP000800200"/>
    </source>
</evidence>
<dbReference type="InterPro" id="IPR027417">
    <property type="entry name" value="P-loop_NTPase"/>
</dbReference>
<keyword evidence="8" id="KW-1185">Reference proteome</keyword>
<dbReference type="InterPro" id="IPR019775">
    <property type="entry name" value="WD40_repeat_CS"/>
</dbReference>
<evidence type="ECO:0000259" key="6">
    <source>
        <dbReference type="Pfam" id="PF24883"/>
    </source>
</evidence>
<dbReference type="AlphaFoldDB" id="A0A6A6EWC8"/>
<dbReference type="Gene3D" id="2.130.10.10">
    <property type="entry name" value="YVTN repeat-like/Quinoprotein amine dehydrogenase"/>
    <property type="match status" value="2"/>
</dbReference>
<dbReference type="Proteomes" id="UP000800200">
    <property type="component" value="Unassembled WGS sequence"/>
</dbReference>
<dbReference type="OrthoDB" id="674604at2759"/>
<keyword evidence="1 3" id="KW-0853">WD repeat</keyword>
<dbReference type="Gene3D" id="3.40.50.300">
    <property type="entry name" value="P-loop containing nucleotide triphosphate hydrolases"/>
    <property type="match status" value="1"/>
</dbReference>
<evidence type="ECO:0000256" key="2">
    <source>
        <dbReference type="ARBA" id="ARBA00022737"/>
    </source>
</evidence>
<dbReference type="InterPro" id="IPR015943">
    <property type="entry name" value="WD40/YVTN_repeat-like_dom_sf"/>
</dbReference>
<evidence type="ECO:0000313" key="7">
    <source>
        <dbReference type="EMBL" id="KAF2195561.1"/>
    </source>
</evidence>